<proteinExistence type="predicted"/>
<keyword evidence="1" id="KW-0472">Membrane</keyword>
<dbReference type="Proteomes" id="UP000011115">
    <property type="component" value="Unassembled WGS sequence"/>
</dbReference>
<evidence type="ECO:0000313" key="2">
    <source>
        <dbReference type="EnsemblPlants" id="PGSC0003DMT400051200"/>
    </source>
</evidence>
<evidence type="ECO:0000313" key="3">
    <source>
        <dbReference type="Proteomes" id="UP000011115"/>
    </source>
</evidence>
<keyword evidence="3" id="KW-1185">Reference proteome</keyword>
<evidence type="ECO:0000256" key="1">
    <source>
        <dbReference type="SAM" id="Phobius"/>
    </source>
</evidence>
<sequence length="72" mass="8090">MSLSFKLYTGHGDHPLQEKIGIFYGSFTVFVFLSPSLHFNETDISLMSPVMGEISEKTKKMGEITLEIMLCS</sequence>
<reference evidence="2" key="2">
    <citation type="submission" date="2015-06" db="UniProtKB">
        <authorList>
            <consortium name="EnsemblPlants"/>
        </authorList>
    </citation>
    <scope>IDENTIFICATION</scope>
    <source>
        <strain evidence="2">DM1-3 516 R44</strain>
    </source>
</reference>
<accession>M1BRF1</accession>
<organism evidence="2 3">
    <name type="scientific">Solanum tuberosum</name>
    <name type="common">Potato</name>
    <dbReference type="NCBI Taxonomy" id="4113"/>
    <lineage>
        <taxon>Eukaryota</taxon>
        <taxon>Viridiplantae</taxon>
        <taxon>Streptophyta</taxon>
        <taxon>Embryophyta</taxon>
        <taxon>Tracheophyta</taxon>
        <taxon>Spermatophyta</taxon>
        <taxon>Magnoliopsida</taxon>
        <taxon>eudicotyledons</taxon>
        <taxon>Gunneridae</taxon>
        <taxon>Pentapetalae</taxon>
        <taxon>asterids</taxon>
        <taxon>lamiids</taxon>
        <taxon>Solanales</taxon>
        <taxon>Solanaceae</taxon>
        <taxon>Solanoideae</taxon>
        <taxon>Solaneae</taxon>
        <taxon>Solanum</taxon>
    </lineage>
</organism>
<dbReference type="InParanoid" id="M1BRF1"/>
<dbReference type="PaxDb" id="4113-PGSC0003DMT400051200"/>
<keyword evidence="1" id="KW-1133">Transmembrane helix</keyword>
<keyword evidence="1" id="KW-0812">Transmembrane</keyword>
<reference evidence="3" key="1">
    <citation type="journal article" date="2011" name="Nature">
        <title>Genome sequence and analysis of the tuber crop potato.</title>
        <authorList>
            <consortium name="The Potato Genome Sequencing Consortium"/>
        </authorList>
    </citation>
    <scope>NUCLEOTIDE SEQUENCE [LARGE SCALE GENOMIC DNA]</scope>
    <source>
        <strain evidence="3">cv. DM1-3 516 R44</strain>
    </source>
</reference>
<dbReference type="Gramene" id="PGSC0003DMT400051200">
    <property type="protein sequence ID" value="PGSC0003DMT400051200"/>
    <property type="gene ID" value="PGSC0003DMG400019887"/>
</dbReference>
<name>M1BRF1_SOLTU</name>
<dbReference type="EnsemblPlants" id="PGSC0003DMT400051200">
    <property type="protein sequence ID" value="PGSC0003DMT400051200"/>
    <property type="gene ID" value="PGSC0003DMG400019887"/>
</dbReference>
<dbReference type="HOGENOM" id="CLU_2727130_0_0_1"/>
<protein>
    <submittedName>
        <fullName evidence="2">Uncharacterized protein</fullName>
    </submittedName>
</protein>
<feature type="transmembrane region" description="Helical" evidence="1">
    <location>
        <begin position="20"/>
        <end position="39"/>
    </location>
</feature>
<dbReference type="AlphaFoldDB" id="M1BRF1"/>